<proteinExistence type="predicted"/>
<protein>
    <submittedName>
        <fullName evidence="2">Uncharacterized protein</fullName>
    </submittedName>
</protein>
<dbReference type="GeneID" id="37129186"/>
<name>A0A318YHG9_ASPNB</name>
<gene>
    <name evidence="2" type="ORF">BO87DRAFT_416157</name>
</gene>
<dbReference type="Proteomes" id="UP000247647">
    <property type="component" value="Unassembled WGS sequence"/>
</dbReference>
<feature type="transmembrane region" description="Helical" evidence="1">
    <location>
        <begin position="182"/>
        <end position="202"/>
    </location>
</feature>
<keyword evidence="3" id="KW-1185">Reference proteome</keyword>
<evidence type="ECO:0000256" key="1">
    <source>
        <dbReference type="SAM" id="Phobius"/>
    </source>
</evidence>
<feature type="transmembrane region" description="Helical" evidence="1">
    <location>
        <begin position="144"/>
        <end position="162"/>
    </location>
</feature>
<organism evidence="2 3">
    <name type="scientific">Aspergillus neoniger (strain CBS 115656)</name>
    <dbReference type="NCBI Taxonomy" id="1448310"/>
    <lineage>
        <taxon>Eukaryota</taxon>
        <taxon>Fungi</taxon>
        <taxon>Dikarya</taxon>
        <taxon>Ascomycota</taxon>
        <taxon>Pezizomycotina</taxon>
        <taxon>Eurotiomycetes</taxon>
        <taxon>Eurotiomycetidae</taxon>
        <taxon>Eurotiales</taxon>
        <taxon>Aspergillaceae</taxon>
        <taxon>Aspergillus</taxon>
        <taxon>Aspergillus subgen. Circumdati</taxon>
    </lineage>
</organism>
<dbReference type="EMBL" id="KZ821461">
    <property type="protein sequence ID" value="PYH33951.1"/>
    <property type="molecule type" value="Genomic_DNA"/>
</dbReference>
<dbReference type="AlphaFoldDB" id="A0A318YHG9"/>
<keyword evidence="1" id="KW-0472">Membrane</keyword>
<feature type="transmembrane region" description="Helical" evidence="1">
    <location>
        <begin position="235"/>
        <end position="257"/>
    </location>
</feature>
<keyword evidence="1" id="KW-0812">Transmembrane</keyword>
<accession>A0A318YHG9</accession>
<evidence type="ECO:0000313" key="2">
    <source>
        <dbReference type="EMBL" id="PYH33951.1"/>
    </source>
</evidence>
<feature type="transmembrane region" description="Helical" evidence="1">
    <location>
        <begin position="22"/>
        <end position="44"/>
    </location>
</feature>
<dbReference type="RefSeq" id="XP_025479429.1">
    <property type="nucleotide sequence ID" value="XM_025626730.1"/>
</dbReference>
<reference evidence="2" key="1">
    <citation type="submission" date="2016-12" db="EMBL/GenBank/DDBJ databases">
        <title>The genomes of Aspergillus section Nigri reveals drivers in fungal speciation.</title>
        <authorList>
            <consortium name="DOE Joint Genome Institute"/>
            <person name="Vesth T.C."/>
            <person name="Nybo J."/>
            <person name="Theobald S."/>
            <person name="Brandl J."/>
            <person name="Frisvad J.C."/>
            <person name="Nielsen K.F."/>
            <person name="Lyhne E.K."/>
            <person name="Kogle M.E."/>
            <person name="Kuo A."/>
            <person name="Riley R."/>
            <person name="Clum A."/>
            <person name="Nolan M."/>
            <person name="Lipzen A."/>
            <person name="Salamov A."/>
            <person name="Henrissat B."/>
            <person name="Wiebenga A."/>
            <person name="De Vries R.P."/>
            <person name="Grigoriev I.V."/>
            <person name="Mortensen U.H."/>
            <person name="Andersen M.R."/>
            <person name="Baker S.E."/>
        </authorList>
    </citation>
    <scope>NUCLEOTIDE SEQUENCE [LARGE SCALE GENOMIC DNA]</scope>
    <source>
        <strain evidence="2">CBS 115656</strain>
    </source>
</reference>
<sequence length="275" mass="30885">MSLDFAKWELPGDSPSQQVPEVLLLAAVFLGLLLAVYTHAYVFATLIATQTPNPILNSSLSRQDFRGLSVSVFHRLAKIYVISIFPMKDFSPLKCGLLNLTVELLLSYLRVANVLKILRPHSKTLPYSRCIPTWSMWSKTFPSILLYSTASSICFYLPTYLIQLACALDERLEVSETVQFTSLLGTIMVLYFGMVVPTYAIFIRVTASAQRGESMTIRGAWQGFSWSSRVHFFKLLGEVLFLEAGVTVVMVLSVFALGHPTVHDDVFQLFVKYFS</sequence>
<evidence type="ECO:0000313" key="3">
    <source>
        <dbReference type="Proteomes" id="UP000247647"/>
    </source>
</evidence>
<dbReference type="OrthoDB" id="4481290at2759"/>
<keyword evidence="1" id="KW-1133">Transmembrane helix</keyword>